<dbReference type="AlphaFoldDB" id="A0A1F8EZQ5"/>
<sequence length="145" mass="16508">MEQSRKIEKEPTDLIIQETSLRAKKSNFGNANTDVIQCLYFRLQSLVKAELPDSSEEMTLFMKQYVTLDIISLGSGAIFNMQGFLENKNVPDEIKDLINRIFAKLDPRDLNYRFGPCPCVSCANPALALAMHIFLEDQDYSKTVH</sequence>
<proteinExistence type="predicted"/>
<gene>
    <name evidence="1" type="ORF">A3B86_04590</name>
</gene>
<dbReference type="EMBL" id="MGJN01000020">
    <property type="protein sequence ID" value="OGN06357.1"/>
    <property type="molecule type" value="Genomic_DNA"/>
</dbReference>
<accession>A0A1F8EZQ5</accession>
<name>A0A1F8EZQ5_9BACT</name>
<evidence type="ECO:0000313" key="2">
    <source>
        <dbReference type="Proteomes" id="UP000176834"/>
    </source>
</evidence>
<comment type="caution">
    <text evidence="1">The sequence shown here is derived from an EMBL/GenBank/DDBJ whole genome shotgun (WGS) entry which is preliminary data.</text>
</comment>
<reference evidence="1 2" key="1">
    <citation type="journal article" date="2016" name="Nat. Commun.">
        <title>Thousands of microbial genomes shed light on interconnected biogeochemical processes in an aquifer system.</title>
        <authorList>
            <person name="Anantharaman K."/>
            <person name="Brown C.T."/>
            <person name="Hug L.A."/>
            <person name="Sharon I."/>
            <person name="Castelle C.J."/>
            <person name="Probst A.J."/>
            <person name="Thomas B.C."/>
            <person name="Singh A."/>
            <person name="Wilkins M.J."/>
            <person name="Karaoz U."/>
            <person name="Brodie E.L."/>
            <person name="Williams K.H."/>
            <person name="Hubbard S.S."/>
            <person name="Banfield J.F."/>
        </authorList>
    </citation>
    <scope>NUCLEOTIDE SEQUENCE [LARGE SCALE GENOMIC DNA]</scope>
</reference>
<dbReference type="Proteomes" id="UP000176834">
    <property type="component" value="Unassembled WGS sequence"/>
</dbReference>
<protein>
    <submittedName>
        <fullName evidence="1">Uncharacterized protein</fullName>
    </submittedName>
</protein>
<evidence type="ECO:0000313" key="1">
    <source>
        <dbReference type="EMBL" id="OGN06357.1"/>
    </source>
</evidence>
<organism evidence="1 2">
    <name type="scientific">Candidatus Yanofskybacteria bacterium RIFCSPHIGHO2_02_FULL_38_22b</name>
    <dbReference type="NCBI Taxonomy" id="1802673"/>
    <lineage>
        <taxon>Bacteria</taxon>
        <taxon>Candidatus Yanofskyibacteriota</taxon>
    </lineage>
</organism>